<protein>
    <submittedName>
        <fullName evidence="1">Uncharacterized protein</fullName>
    </submittedName>
</protein>
<dbReference type="Proteomes" id="UP000594029">
    <property type="component" value="Segment"/>
</dbReference>
<sequence length="38" mass="4577">MLKWFARLFKKETPEEIYIRKINSVAQLADELALKVRK</sequence>
<proteinExistence type="predicted"/>
<evidence type="ECO:0000313" key="2">
    <source>
        <dbReference type="Proteomes" id="UP000594029"/>
    </source>
</evidence>
<organism evidence="1 2">
    <name type="scientific">Bacillus phage Kirov</name>
    <dbReference type="NCBI Taxonomy" id="2783539"/>
    <lineage>
        <taxon>Viruses</taxon>
        <taxon>Duplodnaviria</taxon>
        <taxon>Heunggongvirae</taxon>
        <taxon>Uroviricota</taxon>
        <taxon>Caudoviricetes</taxon>
        <taxon>Andregratiavirinae</taxon>
        <taxon>Kirovvirus</taxon>
        <taxon>Kirovvirus kirov</taxon>
    </lineage>
</organism>
<reference evidence="1 2" key="1">
    <citation type="submission" date="2020-10" db="EMBL/GenBank/DDBJ databases">
        <authorList>
            <person name="Kazantseva O.A."/>
            <person name="Piligrimova E.G."/>
            <person name="Shadrin A.M."/>
        </authorList>
    </citation>
    <scope>NUCLEOTIDE SEQUENCE [LARGE SCALE GENOMIC DNA]</scope>
</reference>
<dbReference type="EMBL" id="MW084976">
    <property type="protein sequence ID" value="QOV08464.1"/>
    <property type="molecule type" value="Genomic_DNA"/>
</dbReference>
<evidence type="ECO:0000313" key="1">
    <source>
        <dbReference type="EMBL" id="QOV08464.1"/>
    </source>
</evidence>
<accession>A0A7U3NKR7</accession>
<name>A0A7U3NKR7_9CAUD</name>
<keyword evidence="2" id="KW-1185">Reference proteome</keyword>
<gene>
    <name evidence="1" type="ORF">Kirov_265</name>
</gene>